<comment type="caution">
    <text evidence="5">The sequence shown here is derived from an EMBL/GenBank/DDBJ whole genome shotgun (WGS) entry which is preliminary data.</text>
</comment>
<accession>A0AAV5G2U7</accession>
<dbReference type="PROSITE" id="PS51118">
    <property type="entry name" value="HTH_HXLR"/>
    <property type="match status" value="1"/>
</dbReference>
<evidence type="ECO:0000259" key="4">
    <source>
        <dbReference type="PROSITE" id="PS51118"/>
    </source>
</evidence>
<reference evidence="5" key="1">
    <citation type="submission" date="2021-12" db="EMBL/GenBank/DDBJ databases">
        <title>Draft genome sequence of Corynebacterium ammoniagenes strain T-723.</title>
        <authorList>
            <person name="Matsuzawa M."/>
            <person name="Hiratani M."/>
            <person name="Abe I."/>
            <person name="Tsuji Y."/>
            <person name="Nakamura J."/>
        </authorList>
    </citation>
    <scope>NUCLEOTIDE SEQUENCE</scope>
    <source>
        <strain evidence="5">T-723</strain>
    </source>
</reference>
<evidence type="ECO:0000256" key="3">
    <source>
        <dbReference type="ARBA" id="ARBA00023163"/>
    </source>
</evidence>
<evidence type="ECO:0000256" key="2">
    <source>
        <dbReference type="ARBA" id="ARBA00023125"/>
    </source>
</evidence>
<keyword evidence="1" id="KW-0805">Transcription regulation</keyword>
<evidence type="ECO:0000313" key="6">
    <source>
        <dbReference type="Proteomes" id="UP001054925"/>
    </source>
</evidence>
<dbReference type="RefSeq" id="WP_168939004.1">
    <property type="nucleotide sequence ID" value="NZ_BQKK01000002.1"/>
</dbReference>
<gene>
    <name evidence="5" type="ORF">CAT723_14980</name>
</gene>
<dbReference type="Proteomes" id="UP001054925">
    <property type="component" value="Unassembled WGS sequence"/>
</dbReference>
<sequence>MATSQEKSQNLPAADVFSALCSSRGALQHLTGRWGSLTMVALLESSTPLRFAELRRKIEGISDRMMSQTLGQLERDGMVKREVRSSIPPHVDYSLTPLGIKVARPLQTLTEIIESQLDEVIASQELYDANLEQ</sequence>
<keyword evidence="2" id="KW-0238">DNA-binding</keyword>
<dbReference type="PANTHER" id="PTHR33204">
    <property type="entry name" value="TRANSCRIPTIONAL REGULATOR, MARR FAMILY"/>
    <property type="match status" value="1"/>
</dbReference>
<dbReference type="InterPro" id="IPR002577">
    <property type="entry name" value="HTH_HxlR"/>
</dbReference>
<dbReference type="InterPro" id="IPR036388">
    <property type="entry name" value="WH-like_DNA-bd_sf"/>
</dbReference>
<dbReference type="EMBL" id="BQKK01000002">
    <property type="protein sequence ID" value="GJN43019.1"/>
    <property type="molecule type" value="Genomic_DNA"/>
</dbReference>
<dbReference type="GO" id="GO:0003677">
    <property type="term" value="F:DNA binding"/>
    <property type="evidence" value="ECO:0007669"/>
    <property type="project" value="UniProtKB-KW"/>
</dbReference>
<proteinExistence type="predicted"/>
<keyword evidence="3" id="KW-0804">Transcription</keyword>
<protein>
    <submittedName>
        <fullName evidence="5">Transcriptional regulator</fullName>
    </submittedName>
</protein>
<evidence type="ECO:0000256" key="1">
    <source>
        <dbReference type="ARBA" id="ARBA00023015"/>
    </source>
</evidence>
<dbReference type="PANTHER" id="PTHR33204:SF37">
    <property type="entry name" value="HTH-TYPE TRANSCRIPTIONAL REGULATOR YODB"/>
    <property type="match status" value="1"/>
</dbReference>
<dbReference type="SUPFAM" id="SSF46785">
    <property type="entry name" value="Winged helix' DNA-binding domain"/>
    <property type="match status" value="1"/>
</dbReference>
<name>A0AAV5G2U7_CORAM</name>
<dbReference type="Pfam" id="PF01638">
    <property type="entry name" value="HxlR"/>
    <property type="match status" value="1"/>
</dbReference>
<feature type="domain" description="HTH hxlR-type" evidence="4">
    <location>
        <begin position="21"/>
        <end position="121"/>
    </location>
</feature>
<dbReference type="InterPro" id="IPR036390">
    <property type="entry name" value="WH_DNA-bd_sf"/>
</dbReference>
<dbReference type="Gene3D" id="1.10.10.10">
    <property type="entry name" value="Winged helix-like DNA-binding domain superfamily/Winged helix DNA-binding domain"/>
    <property type="match status" value="1"/>
</dbReference>
<dbReference type="AlphaFoldDB" id="A0AAV5G2U7"/>
<organism evidence="5 6">
    <name type="scientific">Corynebacterium ammoniagenes</name>
    <name type="common">Brevibacterium ammoniagenes</name>
    <dbReference type="NCBI Taxonomy" id="1697"/>
    <lineage>
        <taxon>Bacteria</taxon>
        <taxon>Bacillati</taxon>
        <taxon>Actinomycetota</taxon>
        <taxon>Actinomycetes</taxon>
        <taxon>Mycobacteriales</taxon>
        <taxon>Corynebacteriaceae</taxon>
        <taxon>Corynebacterium</taxon>
    </lineage>
</organism>
<evidence type="ECO:0000313" key="5">
    <source>
        <dbReference type="EMBL" id="GJN43019.1"/>
    </source>
</evidence>